<evidence type="ECO:0000313" key="2">
    <source>
        <dbReference type="Proteomes" id="UP001054945"/>
    </source>
</evidence>
<protein>
    <submittedName>
        <fullName evidence="1">Uncharacterized protein</fullName>
    </submittedName>
</protein>
<sequence>MYQVCRSRSFRETRRDLSSEGIFFVIVFRWAIRIHAVCRSRSFFAEQVARSVEEGIFFVIVFRWLLLFELLHVPSAVVEAFSHKRSPGYFLLAFHCLSMANELICVGSPVKKLSGVWARSFDGGL</sequence>
<evidence type="ECO:0000313" key="1">
    <source>
        <dbReference type="EMBL" id="GIX92424.1"/>
    </source>
</evidence>
<keyword evidence="2" id="KW-1185">Reference proteome</keyword>
<gene>
    <name evidence="1" type="ORF">CEXT_208651</name>
</gene>
<dbReference type="Proteomes" id="UP001054945">
    <property type="component" value="Unassembled WGS sequence"/>
</dbReference>
<accession>A0AAV4P5W5</accession>
<dbReference type="AlphaFoldDB" id="A0AAV4P5W5"/>
<dbReference type="EMBL" id="BPLR01004124">
    <property type="protein sequence ID" value="GIX92424.1"/>
    <property type="molecule type" value="Genomic_DNA"/>
</dbReference>
<organism evidence="1 2">
    <name type="scientific">Caerostris extrusa</name>
    <name type="common">Bark spider</name>
    <name type="synonym">Caerostris bankana</name>
    <dbReference type="NCBI Taxonomy" id="172846"/>
    <lineage>
        <taxon>Eukaryota</taxon>
        <taxon>Metazoa</taxon>
        <taxon>Ecdysozoa</taxon>
        <taxon>Arthropoda</taxon>
        <taxon>Chelicerata</taxon>
        <taxon>Arachnida</taxon>
        <taxon>Araneae</taxon>
        <taxon>Araneomorphae</taxon>
        <taxon>Entelegynae</taxon>
        <taxon>Araneoidea</taxon>
        <taxon>Araneidae</taxon>
        <taxon>Caerostris</taxon>
    </lineage>
</organism>
<name>A0AAV4P5W5_CAEEX</name>
<reference evidence="1 2" key="1">
    <citation type="submission" date="2021-06" db="EMBL/GenBank/DDBJ databases">
        <title>Caerostris extrusa draft genome.</title>
        <authorList>
            <person name="Kono N."/>
            <person name="Arakawa K."/>
        </authorList>
    </citation>
    <scope>NUCLEOTIDE SEQUENCE [LARGE SCALE GENOMIC DNA]</scope>
</reference>
<proteinExistence type="predicted"/>
<comment type="caution">
    <text evidence="1">The sequence shown here is derived from an EMBL/GenBank/DDBJ whole genome shotgun (WGS) entry which is preliminary data.</text>
</comment>